<dbReference type="PANTHER" id="PTHR43675:SF8">
    <property type="entry name" value="ARSENITE METHYLTRANSFERASE"/>
    <property type="match status" value="1"/>
</dbReference>
<dbReference type="GO" id="GO:0008270">
    <property type="term" value="F:zinc ion binding"/>
    <property type="evidence" value="ECO:0007669"/>
    <property type="project" value="UniProtKB-KW"/>
</dbReference>
<comment type="catalytic activity">
    <reaction evidence="10">
        <text>arsenic triglutathione + 2 [thioredoxin]-dithiol + 2 S-adenosyl-L-methionine + H2O = dimethylarsinous acid + 2 [thioredoxin]-disulfide + 3 glutathione + 2 S-adenosyl-L-homocysteine + 2 H(+)</text>
        <dbReference type="Rhea" id="RHEA:69464"/>
        <dbReference type="Rhea" id="RHEA-COMP:10698"/>
        <dbReference type="Rhea" id="RHEA-COMP:10700"/>
        <dbReference type="ChEBI" id="CHEBI:15377"/>
        <dbReference type="ChEBI" id="CHEBI:15378"/>
        <dbReference type="ChEBI" id="CHEBI:23808"/>
        <dbReference type="ChEBI" id="CHEBI:29950"/>
        <dbReference type="ChEBI" id="CHEBI:50058"/>
        <dbReference type="ChEBI" id="CHEBI:57856"/>
        <dbReference type="ChEBI" id="CHEBI:57925"/>
        <dbReference type="ChEBI" id="CHEBI:59789"/>
        <dbReference type="ChEBI" id="CHEBI:183640"/>
        <dbReference type="EC" id="2.1.1.137"/>
    </reaction>
</comment>
<dbReference type="InterPro" id="IPR025714">
    <property type="entry name" value="Methyltranfer_dom"/>
</dbReference>
<dbReference type="CDD" id="cd02440">
    <property type="entry name" value="AdoMet_MTases"/>
    <property type="match status" value="1"/>
</dbReference>
<keyword evidence="3" id="KW-0479">Metal-binding</keyword>
<feature type="domain" description="BED-type" evidence="14">
    <location>
        <begin position="4"/>
        <end position="57"/>
    </location>
</feature>
<dbReference type="EC" id="2.1.1.137" evidence="7"/>
<keyword evidence="5" id="KW-0862">Zinc</keyword>
<dbReference type="InterPro" id="IPR029063">
    <property type="entry name" value="SAM-dependent_MTases_sf"/>
</dbReference>
<name>A0A1R1YJ83_9FUNG</name>
<dbReference type="SMART" id="SM00614">
    <property type="entry name" value="ZnF_BED"/>
    <property type="match status" value="1"/>
</dbReference>
<feature type="compositionally biased region" description="Polar residues" evidence="13">
    <location>
        <begin position="831"/>
        <end position="846"/>
    </location>
</feature>
<dbReference type="OrthoDB" id="8300214at2759"/>
<evidence type="ECO:0000256" key="11">
    <source>
        <dbReference type="ARBA" id="ARBA00048428"/>
    </source>
</evidence>
<accession>A0A1R1YJ83</accession>
<keyword evidence="16" id="KW-1185">Reference proteome</keyword>
<feature type="region of interest" description="Disordered" evidence="13">
    <location>
        <begin position="668"/>
        <end position="695"/>
    </location>
</feature>
<dbReference type="EMBL" id="LSSM01001267">
    <property type="protein sequence ID" value="OMJ26940.1"/>
    <property type="molecule type" value="Genomic_DNA"/>
</dbReference>
<evidence type="ECO:0000256" key="7">
    <source>
        <dbReference type="ARBA" id="ARBA00034521"/>
    </source>
</evidence>
<dbReference type="Gene3D" id="3.40.50.150">
    <property type="entry name" value="Vaccinia Virus protein VP39"/>
    <property type="match status" value="1"/>
</dbReference>
<evidence type="ECO:0000256" key="13">
    <source>
        <dbReference type="SAM" id="MobiDB-lite"/>
    </source>
</evidence>
<comment type="caution">
    <text evidence="15">The sequence shown here is derived from an EMBL/GenBank/DDBJ whole genome shotgun (WGS) entry which is preliminary data.</text>
</comment>
<evidence type="ECO:0000256" key="8">
    <source>
        <dbReference type="ARBA" id="ARBA00034545"/>
    </source>
</evidence>
<keyword evidence="4 12" id="KW-0863">Zinc-finger</keyword>
<evidence type="ECO:0000256" key="6">
    <source>
        <dbReference type="ARBA" id="ARBA00034487"/>
    </source>
</evidence>
<dbReference type="GO" id="GO:0003677">
    <property type="term" value="F:DNA binding"/>
    <property type="evidence" value="ECO:0007669"/>
    <property type="project" value="InterPro"/>
</dbReference>
<dbReference type="InterPro" id="IPR003656">
    <property type="entry name" value="Znf_BED"/>
</dbReference>
<evidence type="ECO:0000256" key="9">
    <source>
        <dbReference type="ARBA" id="ARBA00047941"/>
    </source>
</evidence>
<feature type="compositionally biased region" description="Polar residues" evidence="13">
    <location>
        <begin position="951"/>
        <end position="961"/>
    </location>
</feature>
<feature type="region of interest" description="Disordered" evidence="13">
    <location>
        <begin position="889"/>
        <end position="908"/>
    </location>
</feature>
<evidence type="ECO:0000256" key="5">
    <source>
        <dbReference type="ARBA" id="ARBA00022833"/>
    </source>
</evidence>
<dbReference type="PROSITE" id="PS50808">
    <property type="entry name" value="ZF_BED"/>
    <property type="match status" value="1"/>
</dbReference>
<dbReference type="GO" id="GO:0030791">
    <property type="term" value="F:arsenite methyltransferase activity"/>
    <property type="evidence" value="ECO:0007669"/>
    <property type="project" value="UniProtKB-EC"/>
</dbReference>
<feature type="region of interest" description="Disordered" evidence="13">
    <location>
        <begin position="951"/>
        <end position="981"/>
    </location>
</feature>
<comment type="catalytic activity">
    <reaction evidence="9">
        <text>arsenic triglutathione + [thioredoxin]-dithiol + S-adenosyl-L-methionine + 2 H2O = methylarsonous acid + [thioredoxin]-disulfide + 3 glutathione + S-adenosyl-L-homocysteine + H(+)</text>
        <dbReference type="Rhea" id="RHEA:69460"/>
        <dbReference type="Rhea" id="RHEA-COMP:10698"/>
        <dbReference type="Rhea" id="RHEA-COMP:10700"/>
        <dbReference type="ChEBI" id="CHEBI:15377"/>
        <dbReference type="ChEBI" id="CHEBI:15378"/>
        <dbReference type="ChEBI" id="CHEBI:17826"/>
        <dbReference type="ChEBI" id="CHEBI:29950"/>
        <dbReference type="ChEBI" id="CHEBI:50058"/>
        <dbReference type="ChEBI" id="CHEBI:57856"/>
        <dbReference type="ChEBI" id="CHEBI:57925"/>
        <dbReference type="ChEBI" id="CHEBI:59789"/>
        <dbReference type="ChEBI" id="CHEBI:183640"/>
        <dbReference type="EC" id="2.1.1.137"/>
    </reaction>
</comment>
<reference evidence="16" key="1">
    <citation type="submission" date="2017-01" db="EMBL/GenBank/DDBJ databases">
        <authorList>
            <person name="Wang Y."/>
            <person name="White M."/>
            <person name="Kvist S."/>
            <person name="Moncalvo J.-M."/>
        </authorList>
    </citation>
    <scope>NUCLEOTIDE SEQUENCE [LARGE SCALE GENOMIC DNA]</scope>
    <source>
        <strain evidence="16">ID-206-W2</strain>
    </source>
</reference>
<evidence type="ECO:0000256" key="4">
    <source>
        <dbReference type="ARBA" id="ARBA00022771"/>
    </source>
</evidence>
<keyword evidence="1 15" id="KW-0808">Transferase</keyword>
<evidence type="ECO:0000256" key="3">
    <source>
        <dbReference type="ARBA" id="ARBA00022723"/>
    </source>
</evidence>
<gene>
    <name evidence="15" type="ORF">AYI69_g3642</name>
</gene>
<dbReference type="Proteomes" id="UP000187429">
    <property type="component" value="Unassembled WGS sequence"/>
</dbReference>
<sequence>MAPKHFAPVWKHFERNVPVGKSKHHRAQCIYCKYELSGQPERMRTHLRKCNKISNSNRKLILRDINDDSELNDKNIKFENINSPISQHSNSRPNHNTWSSKNTPTNFDPSSTENPNYARNTDSGLSVISPLKKTFEPKSLSFSEAGSKSLKRHRNESCFLPGSVQGLLGFPWDRTSRSYMSFNKEYHEKSSDTMSNIHHINRNNNLNPKDIPSPAKNRKNSISLAPHPIIKSAISYVPRQVSENYRGCGTPIPMGIEGLRVLDLGCGSGRDCYVVSKLVGPTGEVTGIDMTEEVLNVARDNIPEFSNRLGFKPHLKFLKGYIEFLNDAGLYPESIDLCISNSAVNLSPNKKLVFQSVFEILREGGEFYFSDIYADRRLPNHLRSHPTLLTECLGGALYIEDFKRLCERVGFIDPRQVGPAVPVRIESPEIRDLVRATQFYSITYRMFKHTKPTTILEATREDYGQVAIYKGTVEGQRSRLRIDNDWCFEANRSVLVDGNTATILGESWLQRHFDIRGDRSCHFGRFITNVPSNVQYDAWELENDENIFYNSLMSNKPSFDSIRNVMSNHRNDSNPGEYISYSGYNFDNDNHLSFGYNNNIDNGGNNHSNINNGSLLVDTINSFSDRLAQRGPFSNAFFNSPNLRLPTPITQDDTIPTFTISRKNFAHQTSLGNSSPPTNKNPFFSNNDSDNEQSEQLNRYSIERTESSVISSFPVNKDFPSSLSKIHANNRVTFSAPQQFYKKQIDLETTKKSEELSKSANSRSLKPIMTTNLMQNSNYSPSNPQINSKIVEVDRDRYSKIDPKIGYSDNSYNISSNTPYESSIDVHNTFSESQYSDPNKTRTNSKVDIYPVSSPSRPANPDNKNLKGKIILGNLYESGLGSFNINKKSISNGDIDKNKNLDDSTNSSETIRDISDINLNMNTDNLSRKSTHNVSKADYSSFENRYYNQRQNSENVTSATVPSFSSSPIPSSSNIKNTSSTDTIENFSKREFSHGPVLAESLNTDKKVAGSKLPLNKI</sequence>
<dbReference type="Pfam" id="PF02892">
    <property type="entry name" value="zf-BED"/>
    <property type="match status" value="1"/>
</dbReference>
<evidence type="ECO:0000256" key="2">
    <source>
        <dbReference type="ARBA" id="ARBA00022691"/>
    </source>
</evidence>
<evidence type="ECO:0000256" key="12">
    <source>
        <dbReference type="PROSITE-ProRule" id="PRU00027"/>
    </source>
</evidence>
<dbReference type="AlphaFoldDB" id="A0A1R1YJ83"/>
<keyword evidence="15" id="KW-0489">Methyltransferase</keyword>
<dbReference type="Gene3D" id="3.40.5.100">
    <property type="match status" value="1"/>
</dbReference>
<evidence type="ECO:0000256" key="10">
    <source>
        <dbReference type="ARBA" id="ARBA00047943"/>
    </source>
</evidence>
<comment type="catalytic activity">
    <reaction evidence="11">
        <text>arsenic triglutathione + 3 [thioredoxin]-dithiol + 3 S-adenosyl-L-methionine = trimethylarsine + 3 [thioredoxin]-disulfide + 3 glutathione + 3 S-adenosyl-L-homocysteine + 3 H(+)</text>
        <dbReference type="Rhea" id="RHEA:69432"/>
        <dbReference type="Rhea" id="RHEA-COMP:10698"/>
        <dbReference type="Rhea" id="RHEA-COMP:10700"/>
        <dbReference type="ChEBI" id="CHEBI:15378"/>
        <dbReference type="ChEBI" id="CHEBI:27130"/>
        <dbReference type="ChEBI" id="CHEBI:29950"/>
        <dbReference type="ChEBI" id="CHEBI:50058"/>
        <dbReference type="ChEBI" id="CHEBI:57856"/>
        <dbReference type="ChEBI" id="CHEBI:57925"/>
        <dbReference type="ChEBI" id="CHEBI:59789"/>
        <dbReference type="ChEBI" id="CHEBI:183640"/>
        <dbReference type="EC" id="2.1.1.137"/>
    </reaction>
</comment>
<keyword evidence="2" id="KW-0949">S-adenosyl-L-methionine</keyword>
<feature type="compositionally biased region" description="Low complexity" evidence="13">
    <location>
        <begin position="962"/>
        <end position="981"/>
    </location>
</feature>
<protein>
    <recommendedName>
        <fullName evidence="8">Arsenite methyltransferase</fullName>
        <ecNumber evidence="7">2.1.1.137</ecNumber>
    </recommendedName>
</protein>
<organism evidence="15 16">
    <name type="scientific">Smittium culicis</name>
    <dbReference type="NCBI Taxonomy" id="133412"/>
    <lineage>
        <taxon>Eukaryota</taxon>
        <taxon>Fungi</taxon>
        <taxon>Fungi incertae sedis</taxon>
        <taxon>Zoopagomycota</taxon>
        <taxon>Kickxellomycotina</taxon>
        <taxon>Harpellomycetes</taxon>
        <taxon>Harpellales</taxon>
        <taxon>Legeriomycetaceae</taxon>
        <taxon>Smittium</taxon>
    </lineage>
</organism>
<comment type="similarity">
    <text evidence="6">Belongs to the methyltransferase superfamily. Arsenite methyltransferase family.</text>
</comment>
<feature type="region of interest" description="Disordered" evidence="13">
    <location>
        <begin position="81"/>
        <end position="123"/>
    </location>
</feature>
<dbReference type="SUPFAM" id="SSF53335">
    <property type="entry name" value="S-adenosyl-L-methionine-dependent methyltransferases"/>
    <property type="match status" value="1"/>
</dbReference>
<proteinExistence type="inferred from homology"/>
<evidence type="ECO:0000259" key="14">
    <source>
        <dbReference type="PROSITE" id="PS50808"/>
    </source>
</evidence>
<feature type="region of interest" description="Disordered" evidence="13">
    <location>
        <begin position="831"/>
        <end position="865"/>
    </location>
</feature>
<dbReference type="GO" id="GO:0032259">
    <property type="term" value="P:methylation"/>
    <property type="evidence" value="ECO:0007669"/>
    <property type="project" value="UniProtKB-KW"/>
</dbReference>
<dbReference type="Pfam" id="PF13847">
    <property type="entry name" value="Methyltransf_31"/>
    <property type="match status" value="1"/>
</dbReference>
<evidence type="ECO:0000256" key="1">
    <source>
        <dbReference type="ARBA" id="ARBA00022679"/>
    </source>
</evidence>
<dbReference type="InterPro" id="IPR026669">
    <property type="entry name" value="Arsenite_MeTrfase-like"/>
</dbReference>
<dbReference type="PANTHER" id="PTHR43675">
    <property type="entry name" value="ARSENITE METHYLTRANSFERASE"/>
    <property type="match status" value="1"/>
</dbReference>
<evidence type="ECO:0000313" key="16">
    <source>
        <dbReference type="Proteomes" id="UP000187429"/>
    </source>
</evidence>
<evidence type="ECO:0000313" key="15">
    <source>
        <dbReference type="EMBL" id="OMJ26940.1"/>
    </source>
</evidence>